<geneLocation type="plasmid" evidence="1 2">
    <name>plas2</name>
</geneLocation>
<name>A0A7G6W1A5_9SPHN</name>
<keyword evidence="1" id="KW-0614">Plasmid</keyword>
<organism evidence="1 2">
    <name type="scientific">Croceicoccus marinus</name>
    <dbReference type="NCBI Taxonomy" id="450378"/>
    <lineage>
        <taxon>Bacteria</taxon>
        <taxon>Pseudomonadati</taxon>
        <taxon>Pseudomonadota</taxon>
        <taxon>Alphaproteobacteria</taxon>
        <taxon>Sphingomonadales</taxon>
        <taxon>Erythrobacteraceae</taxon>
        <taxon>Croceicoccus</taxon>
    </lineage>
</organism>
<accession>A0A7G6W1A5</accession>
<dbReference type="NCBIfam" id="TIGR02743">
    <property type="entry name" value="TraW"/>
    <property type="match status" value="1"/>
</dbReference>
<dbReference type="InterPro" id="IPR014114">
    <property type="entry name" value="TraW"/>
</dbReference>
<dbReference type="Proteomes" id="UP000515297">
    <property type="component" value="Plasmid plas2"/>
</dbReference>
<sequence length="195" mass="21445">MSAMARDHGVMGQTWPVIEPDLLTTIDSRLKSLEANGGIERMQKELAAKTEHRVRNPIAVTGISATESPKEWLFDPSIVVEDDIVDAKGNVIAARGTKVNPLGLVELKTDLVFVDGRDPEQLKWATTRWAATKAKIIFVAGSPFDRMGEYQRRFFFDQQGKLTGHFGIAHVPAVVSQEGEALKVRELLPPKQGGA</sequence>
<evidence type="ECO:0000313" key="2">
    <source>
        <dbReference type="Proteomes" id="UP000515297"/>
    </source>
</evidence>
<dbReference type="AlphaFoldDB" id="A0A7G6W1A5"/>
<gene>
    <name evidence="1" type="primary">traW</name>
    <name evidence="1" type="ORF">H4O24_19690</name>
</gene>
<dbReference type="EMBL" id="CP060054">
    <property type="protein sequence ID" value="QNE07770.1"/>
    <property type="molecule type" value="Genomic_DNA"/>
</dbReference>
<reference evidence="1 2" key="1">
    <citation type="submission" date="2020-08" db="EMBL/GenBank/DDBJ databases">
        <authorList>
            <person name="Liu G."/>
            <person name="Sun C."/>
        </authorList>
    </citation>
    <scope>NUCLEOTIDE SEQUENCE [LARGE SCALE GENOMIC DNA]</scope>
    <source>
        <strain evidence="1 2">OT19</strain>
        <plasmid evidence="1 2">plas2</plasmid>
    </source>
</reference>
<proteinExistence type="predicted"/>
<evidence type="ECO:0000313" key="1">
    <source>
        <dbReference type="EMBL" id="QNE07770.1"/>
    </source>
</evidence>
<protein>
    <submittedName>
        <fullName evidence="1">Type-F conjugative transfer system protein TraW</fullName>
    </submittedName>
</protein>